<evidence type="ECO:0000256" key="5">
    <source>
        <dbReference type="ARBA" id="ARBA00022989"/>
    </source>
</evidence>
<organism evidence="10 11">
    <name type="scientific">Candidatus Afipia apatlaquensis</name>
    <dbReference type="NCBI Taxonomy" id="2712852"/>
    <lineage>
        <taxon>Bacteria</taxon>
        <taxon>Pseudomonadati</taxon>
        <taxon>Pseudomonadota</taxon>
        <taxon>Alphaproteobacteria</taxon>
        <taxon>Hyphomicrobiales</taxon>
        <taxon>Nitrobacteraceae</taxon>
        <taxon>Afipia</taxon>
    </lineage>
</organism>
<reference evidence="10" key="1">
    <citation type="submission" date="2020-02" db="EMBL/GenBank/DDBJ databases">
        <title>Draft genome sequence of Candidatus Afipia apatlaquensis IBT-C3, a potential strain for decolorization of textile dyes.</title>
        <authorList>
            <person name="Sanchez-Reyes A."/>
            <person name="Breton-Deval L."/>
            <person name="Mangelson H."/>
            <person name="Sanchez-Flores A."/>
        </authorList>
    </citation>
    <scope>NUCLEOTIDE SEQUENCE [LARGE SCALE GENOMIC DNA]</scope>
    <source>
        <strain evidence="10">IBT-C3</strain>
    </source>
</reference>
<evidence type="ECO:0000256" key="1">
    <source>
        <dbReference type="ARBA" id="ARBA00004141"/>
    </source>
</evidence>
<comment type="subcellular location">
    <subcellularLocation>
        <location evidence="1">Membrane</location>
        <topology evidence="1">Multi-pass membrane protein</topology>
    </subcellularLocation>
</comment>
<evidence type="ECO:0000259" key="8">
    <source>
        <dbReference type="Pfam" id="PF01545"/>
    </source>
</evidence>
<dbReference type="InterPro" id="IPR058533">
    <property type="entry name" value="Cation_efflux_TM"/>
</dbReference>
<protein>
    <submittedName>
        <fullName evidence="10">Cation transporter</fullName>
    </submittedName>
</protein>
<dbReference type="Proteomes" id="UP000480266">
    <property type="component" value="Unassembled WGS sequence"/>
</dbReference>
<dbReference type="Pfam" id="PF16916">
    <property type="entry name" value="ZT_dimer"/>
    <property type="match status" value="1"/>
</dbReference>
<dbReference type="AlphaFoldDB" id="A0A7C9VK59"/>
<keyword evidence="11" id="KW-1185">Reference proteome</keyword>
<evidence type="ECO:0000256" key="2">
    <source>
        <dbReference type="ARBA" id="ARBA00008114"/>
    </source>
</evidence>
<dbReference type="InterPro" id="IPR027470">
    <property type="entry name" value="Cation_efflux_CTD"/>
</dbReference>
<dbReference type="Gene3D" id="3.30.70.1350">
    <property type="entry name" value="Cation efflux protein, cytoplasmic domain"/>
    <property type="match status" value="1"/>
</dbReference>
<keyword evidence="4 7" id="KW-0812">Transmembrane</keyword>
<dbReference type="SUPFAM" id="SSF161111">
    <property type="entry name" value="Cation efflux protein transmembrane domain-like"/>
    <property type="match status" value="1"/>
</dbReference>
<dbReference type="Gene3D" id="1.20.1510.10">
    <property type="entry name" value="Cation efflux protein transmembrane domain"/>
    <property type="match status" value="1"/>
</dbReference>
<accession>A0A7C9VK59</accession>
<feature type="domain" description="Cation efflux protein transmembrane" evidence="8">
    <location>
        <begin position="10"/>
        <end position="203"/>
    </location>
</feature>
<dbReference type="FunFam" id="1.20.1510.10:FF:000006">
    <property type="entry name" value="Divalent cation efflux transporter"/>
    <property type="match status" value="1"/>
</dbReference>
<dbReference type="PANTHER" id="PTHR43840:SF15">
    <property type="entry name" value="MITOCHONDRIAL METAL TRANSPORTER 1-RELATED"/>
    <property type="match status" value="1"/>
</dbReference>
<evidence type="ECO:0000256" key="7">
    <source>
        <dbReference type="SAM" id="Phobius"/>
    </source>
</evidence>
<name>A0A7C9VK59_9BRAD</name>
<dbReference type="SUPFAM" id="SSF160240">
    <property type="entry name" value="Cation efflux protein cytoplasmic domain-like"/>
    <property type="match status" value="1"/>
</dbReference>
<feature type="transmembrane region" description="Helical" evidence="7">
    <location>
        <begin position="174"/>
        <end position="192"/>
    </location>
</feature>
<dbReference type="InterPro" id="IPR002524">
    <property type="entry name" value="Cation_efflux"/>
</dbReference>
<dbReference type="PANTHER" id="PTHR43840">
    <property type="entry name" value="MITOCHONDRIAL METAL TRANSPORTER 1-RELATED"/>
    <property type="match status" value="1"/>
</dbReference>
<evidence type="ECO:0000256" key="6">
    <source>
        <dbReference type="ARBA" id="ARBA00023136"/>
    </source>
</evidence>
<gene>
    <name evidence="10" type="ORF">G4V63_03785</name>
</gene>
<sequence>MNSKTKVARLSIISNFSLIVIKLLIGILTGSVSIISEAIHSTMDLIASVIAFFSVRISDKPADEKHPYGHGKYENISGVIESILIFIASFIIIIESIKKIIHPSETNNFFAMGFIVMFISAGINYIVSNKIYRTAKKQDSVALEADALHLKTDVYTALGVGVGLLLIWITKLNFLDPIVAILIAVFILKEAFGMLKSAFEPLLDASLSEIEINIIENAVSDYRSEYCNFHNLRTRKSGSTKYIDLHLVVPENMSVKSADEICDEIEENIENSMKNTEVMIHLESCTDNCDKCRYSEKAMCREEFQESIFR</sequence>
<evidence type="ECO:0000313" key="10">
    <source>
        <dbReference type="EMBL" id="NGX94374.1"/>
    </source>
</evidence>
<dbReference type="GO" id="GO:0005886">
    <property type="term" value="C:plasma membrane"/>
    <property type="evidence" value="ECO:0007669"/>
    <property type="project" value="TreeGrafter"/>
</dbReference>
<comment type="similarity">
    <text evidence="2">Belongs to the cation diffusion facilitator (CDF) transporter (TC 2.A.4) family.</text>
</comment>
<evidence type="ECO:0000259" key="9">
    <source>
        <dbReference type="Pfam" id="PF16916"/>
    </source>
</evidence>
<evidence type="ECO:0000256" key="3">
    <source>
        <dbReference type="ARBA" id="ARBA00022448"/>
    </source>
</evidence>
<feature type="transmembrane region" description="Helical" evidence="7">
    <location>
        <begin position="109"/>
        <end position="127"/>
    </location>
</feature>
<keyword evidence="5 7" id="KW-1133">Transmembrane helix</keyword>
<dbReference type="InterPro" id="IPR050291">
    <property type="entry name" value="CDF_Transporter"/>
</dbReference>
<feature type="transmembrane region" description="Helical" evidence="7">
    <location>
        <begin position="12"/>
        <end position="32"/>
    </location>
</feature>
<feature type="transmembrane region" description="Helical" evidence="7">
    <location>
        <begin position="38"/>
        <end position="55"/>
    </location>
</feature>
<feature type="domain" description="Cation efflux protein cytoplasmic" evidence="9">
    <location>
        <begin position="207"/>
        <end position="285"/>
    </location>
</feature>
<feature type="transmembrane region" description="Helical" evidence="7">
    <location>
        <begin position="76"/>
        <end position="97"/>
    </location>
</feature>
<dbReference type="InterPro" id="IPR036837">
    <property type="entry name" value="Cation_efflux_CTD_sf"/>
</dbReference>
<dbReference type="GO" id="GO:0015093">
    <property type="term" value="F:ferrous iron transmembrane transporter activity"/>
    <property type="evidence" value="ECO:0007669"/>
    <property type="project" value="TreeGrafter"/>
</dbReference>
<dbReference type="EMBL" id="JAAMRR010000193">
    <property type="protein sequence ID" value="NGX94374.1"/>
    <property type="molecule type" value="Genomic_DNA"/>
</dbReference>
<comment type="caution">
    <text evidence="10">The sequence shown here is derived from an EMBL/GenBank/DDBJ whole genome shotgun (WGS) entry which is preliminary data.</text>
</comment>
<evidence type="ECO:0000256" key="4">
    <source>
        <dbReference type="ARBA" id="ARBA00022692"/>
    </source>
</evidence>
<dbReference type="NCBIfam" id="TIGR01297">
    <property type="entry name" value="CDF"/>
    <property type="match status" value="1"/>
</dbReference>
<keyword evidence="6 7" id="KW-0472">Membrane</keyword>
<keyword evidence="3" id="KW-0813">Transport</keyword>
<dbReference type="GO" id="GO:0006882">
    <property type="term" value="P:intracellular zinc ion homeostasis"/>
    <property type="evidence" value="ECO:0007669"/>
    <property type="project" value="TreeGrafter"/>
</dbReference>
<proteinExistence type="inferred from homology"/>
<dbReference type="GO" id="GO:0015341">
    <property type="term" value="F:zinc efflux antiporter activity"/>
    <property type="evidence" value="ECO:0007669"/>
    <property type="project" value="TreeGrafter"/>
</dbReference>
<dbReference type="InterPro" id="IPR027469">
    <property type="entry name" value="Cation_efflux_TMD_sf"/>
</dbReference>
<evidence type="ECO:0000313" key="11">
    <source>
        <dbReference type="Proteomes" id="UP000480266"/>
    </source>
</evidence>
<dbReference type="Pfam" id="PF01545">
    <property type="entry name" value="Cation_efflux"/>
    <property type="match status" value="1"/>
</dbReference>
<dbReference type="GO" id="GO:0015086">
    <property type="term" value="F:cadmium ion transmembrane transporter activity"/>
    <property type="evidence" value="ECO:0007669"/>
    <property type="project" value="TreeGrafter"/>
</dbReference>